<organism evidence="6 7">
    <name type="scientific">Thalassotalea psychrophila</name>
    <dbReference type="NCBI Taxonomy" id="3065647"/>
    <lineage>
        <taxon>Bacteria</taxon>
        <taxon>Pseudomonadati</taxon>
        <taxon>Pseudomonadota</taxon>
        <taxon>Gammaproteobacteria</taxon>
        <taxon>Alteromonadales</taxon>
        <taxon>Colwelliaceae</taxon>
        <taxon>Thalassotalea</taxon>
    </lineage>
</organism>
<evidence type="ECO:0000313" key="6">
    <source>
        <dbReference type="EMBL" id="WNC71796.1"/>
    </source>
</evidence>
<dbReference type="InterPro" id="IPR005119">
    <property type="entry name" value="LysR_subst-bd"/>
</dbReference>
<dbReference type="InterPro" id="IPR050389">
    <property type="entry name" value="LysR-type_TF"/>
</dbReference>
<dbReference type="SUPFAM" id="SSF53850">
    <property type="entry name" value="Periplasmic binding protein-like II"/>
    <property type="match status" value="1"/>
</dbReference>
<keyword evidence="4" id="KW-0804">Transcription</keyword>
<dbReference type="Proteomes" id="UP001258994">
    <property type="component" value="Chromosome"/>
</dbReference>
<sequence>MSVSLRKVDLNLLNIFSELIKDPHLTNTAKRLNMTQPAVSMALQRLRSLYGDSLFIREGKKMKPTARALEISPDIDKALALMKQTLPTNNSFDPTTANAHFRMNIFNYAEQLFAAEIVEKLQLVSPRSSLFISSEYMVDPKKLLRDRQTDIHIDYSPIIHSDFNSQEISRDELVIIARVDHPRLKDNKAISMAEYLHEKHAIVLSSDGTELLPENSIVNFDDIKSSRKVGYHGSSTLGVLSMVTKSDMITLIPKHLIKAINQYSEILQFSPPFQCKPFITYMSWYVGIQYEPSHQWFKQFLIESTQDYRE</sequence>
<dbReference type="SUPFAM" id="SSF46785">
    <property type="entry name" value="Winged helix' DNA-binding domain"/>
    <property type="match status" value="1"/>
</dbReference>
<evidence type="ECO:0000256" key="1">
    <source>
        <dbReference type="ARBA" id="ARBA00009437"/>
    </source>
</evidence>
<evidence type="ECO:0000256" key="2">
    <source>
        <dbReference type="ARBA" id="ARBA00023015"/>
    </source>
</evidence>
<dbReference type="EMBL" id="CP134145">
    <property type="protein sequence ID" value="WNC71796.1"/>
    <property type="molecule type" value="Genomic_DNA"/>
</dbReference>
<comment type="similarity">
    <text evidence="1">Belongs to the LysR transcriptional regulatory family.</text>
</comment>
<keyword evidence="7" id="KW-1185">Reference proteome</keyword>
<dbReference type="RefSeq" id="WP_348390929.1">
    <property type="nucleotide sequence ID" value="NZ_CP134145.1"/>
</dbReference>
<reference evidence="7" key="1">
    <citation type="submission" date="2023-09" db="EMBL/GenBank/DDBJ databases">
        <authorList>
            <person name="Li S."/>
            <person name="Li X."/>
            <person name="Zhang C."/>
            <person name="Zhao Z."/>
        </authorList>
    </citation>
    <scope>NUCLEOTIDE SEQUENCE [LARGE SCALE GENOMIC DNA]</scope>
    <source>
        <strain evidence="7">SQ149</strain>
    </source>
</reference>
<dbReference type="PANTHER" id="PTHR30118:SF6">
    <property type="entry name" value="HTH-TYPE TRANSCRIPTIONAL REGULATOR LEUO"/>
    <property type="match status" value="1"/>
</dbReference>
<keyword evidence="2" id="KW-0805">Transcription regulation</keyword>
<dbReference type="PRINTS" id="PR00039">
    <property type="entry name" value="HTHLYSR"/>
</dbReference>
<dbReference type="InterPro" id="IPR036388">
    <property type="entry name" value="WH-like_DNA-bd_sf"/>
</dbReference>
<evidence type="ECO:0000259" key="5">
    <source>
        <dbReference type="PROSITE" id="PS50931"/>
    </source>
</evidence>
<protein>
    <submittedName>
        <fullName evidence="6">LysR family transcriptional regulator</fullName>
    </submittedName>
</protein>
<dbReference type="PROSITE" id="PS50931">
    <property type="entry name" value="HTH_LYSR"/>
    <property type="match status" value="1"/>
</dbReference>
<dbReference type="Pfam" id="PF03466">
    <property type="entry name" value="LysR_substrate"/>
    <property type="match status" value="1"/>
</dbReference>
<feature type="domain" description="HTH lysR-type" evidence="5">
    <location>
        <begin position="8"/>
        <end position="65"/>
    </location>
</feature>
<accession>A0ABY9TTN3</accession>
<gene>
    <name evidence="6" type="ORF">RGQ13_16995</name>
</gene>
<proteinExistence type="inferred from homology"/>
<dbReference type="InterPro" id="IPR000847">
    <property type="entry name" value="LysR_HTH_N"/>
</dbReference>
<name>A0ABY9TTN3_9GAMM</name>
<dbReference type="InterPro" id="IPR036390">
    <property type="entry name" value="WH_DNA-bd_sf"/>
</dbReference>
<evidence type="ECO:0000256" key="4">
    <source>
        <dbReference type="ARBA" id="ARBA00023163"/>
    </source>
</evidence>
<dbReference type="Gene3D" id="3.40.190.10">
    <property type="entry name" value="Periplasmic binding protein-like II"/>
    <property type="match status" value="2"/>
</dbReference>
<dbReference type="Gene3D" id="1.10.10.10">
    <property type="entry name" value="Winged helix-like DNA-binding domain superfamily/Winged helix DNA-binding domain"/>
    <property type="match status" value="1"/>
</dbReference>
<dbReference type="PANTHER" id="PTHR30118">
    <property type="entry name" value="HTH-TYPE TRANSCRIPTIONAL REGULATOR LEUO-RELATED"/>
    <property type="match status" value="1"/>
</dbReference>
<evidence type="ECO:0000256" key="3">
    <source>
        <dbReference type="ARBA" id="ARBA00023125"/>
    </source>
</evidence>
<keyword evidence="3" id="KW-0238">DNA-binding</keyword>
<dbReference type="Pfam" id="PF00126">
    <property type="entry name" value="HTH_1"/>
    <property type="match status" value="1"/>
</dbReference>
<evidence type="ECO:0000313" key="7">
    <source>
        <dbReference type="Proteomes" id="UP001258994"/>
    </source>
</evidence>